<dbReference type="Pfam" id="PF03705">
    <property type="entry name" value="CheR_N"/>
    <property type="match status" value="1"/>
</dbReference>
<dbReference type="RefSeq" id="WP_156989672.1">
    <property type="nucleotide sequence ID" value="NZ_VWXL01000014.1"/>
</dbReference>
<dbReference type="EC" id="2.1.1.80" evidence="2"/>
<evidence type="ECO:0000313" key="7">
    <source>
        <dbReference type="EMBL" id="MVB09770.1"/>
    </source>
</evidence>
<organism evidence="7 8">
    <name type="scientific">Caproicibacter fermentans</name>
    <dbReference type="NCBI Taxonomy" id="2576756"/>
    <lineage>
        <taxon>Bacteria</taxon>
        <taxon>Bacillati</taxon>
        <taxon>Bacillota</taxon>
        <taxon>Clostridia</taxon>
        <taxon>Eubacteriales</taxon>
        <taxon>Acutalibacteraceae</taxon>
        <taxon>Caproicibacter</taxon>
    </lineage>
</organism>
<dbReference type="Gene3D" id="3.40.50.150">
    <property type="entry name" value="Vaccinia Virus protein VP39"/>
    <property type="match status" value="1"/>
</dbReference>
<dbReference type="InterPro" id="IPR022641">
    <property type="entry name" value="CheR_N"/>
</dbReference>
<accession>A0A6N8HW39</accession>
<dbReference type="Pfam" id="PF01739">
    <property type="entry name" value="CheR"/>
    <property type="match status" value="1"/>
</dbReference>
<dbReference type="OrthoDB" id="9816309at2"/>
<dbReference type="AlphaFoldDB" id="A0A6N8HW39"/>
<evidence type="ECO:0000313" key="8">
    <source>
        <dbReference type="Proteomes" id="UP000469440"/>
    </source>
</evidence>
<dbReference type="GO" id="GO:0032259">
    <property type="term" value="P:methylation"/>
    <property type="evidence" value="ECO:0007669"/>
    <property type="project" value="UniProtKB-KW"/>
</dbReference>
<evidence type="ECO:0000256" key="3">
    <source>
        <dbReference type="ARBA" id="ARBA00022603"/>
    </source>
</evidence>
<evidence type="ECO:0000256" key="5">
    <source>
        <dbReference type="ARBA" id="ARBA00022691"/>
    </source>
</evidence>
<name>A0A6N8HW39_9FIRM</name>
<dbReference type="PANTHER" id="PTHR24422:SF26">
    <property type="entry name" value="CHEMOTAXIS PROTEIN METHYLTRANSFERASE"/>
    <property type="match status" value="1"/>
</dbReference>
<dbReference type="PROSITE" id="PS50123">
    <property type="entry name" value="CHER"/>
    <property type="match status" value="1"/>
</dbReference>
<dbReference type="PRINTS" id="PR00996">
    <property type="entry name" value="CHERMTFRASE"/>
</dbReference>
<dbReference type="PIRSF" id="PIRSF000410">
    <property type="entry name" value="CheR"/>
    <property type="match status" value="1"/>
</dbReference>
<protein>
    <recommendedName>
        <fullName evidence="2">protein-glutamate O-methyltransferase</fullName>
        <ecNumber evidence="2">2.1.1.80</ecNumber>
    </recommendedName>
</protein>
<keyword evidence="3 7" id="KW-0489">Methyltransferase</keyword>
<dbReference type="PANTHER" id="PTHR24422">
    <property type="entry name" value="CHEMOTAXIS PROTEIN METHYLTRANSFERASE"/>
    <property type="match status" value="1"/>
</dbReference>
<dbReference type="InterPro" id="IPR000780">
    <property type="entry name" value="CheR_MeTrfase"/>
</dbReference>
<evidence type="ECO:0000259" key="6">
    <source>
        <dbReference type="PROSITE" id="PS50123"/>
    </source>
</evidence>
<keyword evidence="5" id="KW-0949">S-adenosyl-L-methionine</keyword>
<keyword evidence="4 7" id="KW-0808">Transferase</keyword>
<comment type="catalytic activity">
    <reaction evidence="1">
        <text>L-glutamyl-[protein] + S-adenosyl-L-methionine = [protein]-L-glutamate 5-O-methyl ester + S-adenosyl-L-homocysteine</text>
        <dbReference type="Rhea" id="RHEA:24452"/>
        <dbReference type="Rhea" id="RHEA-COMP:10208"/>
        <dbReference type="Rhea" id="RHEA-COMP:10311"/>
        <dbReference type="ChEBI" id="CHEBI:29973"/>
        <dbReference type="ChEBI" id="CHEBI:57856"/>
        <dbReference type="ChEBI" id="CHEBI:59789"/>
        <dbReference type="ChEBI" id="CHEBI:82795"/>
        <dbReference type="EC" id="2.1.1.80"/>
    </reaction>
</comment>
<reference evidence="7 8" key="1">
    <citation type="submission" date="2019-09" db="EMBL/GenBank/DDBJ databases">
        <title>Genome sequence of Clostridium sp. EA1.</title>
        <authorList>
            <person name="Poehlein A."/>
            <person name="Bengelsdorf F.R."/>
            <person name="Daniel R."/>
        </authorList>
    </citation>
    <scope>NUCLEOTIDE SEQUENCE [LARGE SCALE GENOMIC DNA]</scope>
    <source>
        <strain evidence="7 8">EA1</strain>
    </source>
</reference>
<feature type="domain" description="CheR-type methyltransferase" evidence="6">
    <location>
        <begin position="1"/>
        <end position="266"/>
    </location>
</feature>
<comment type="caution">
    <text evidence="7">The sequence shown here is derived from an EMBL/GenBank/DDBJ whole genome shotgun (WGS) entry which is preliminary data.</text>
</comment>
<dbReference type="InterPro" id="IPR036804">
    <property type="entry name" value="CheR_N_sf"/>
</dbReference>
<dbReference type="SUPFAM" id="SSF47757">
    <property type="entry name" value="Chemotaxis receptor methyltransferase CheR, N-terminal domain"/>
    <property type="match status" value="1"/>
</dbReference>
<dbReference type="GO" id="GO:0008983">
    <property type="term" value="F:protein-glutamate O-methyltransferase activity"/>
    <property type="evidence" value="ECO:0007669"/>
    <property type="project" value="UniProtKB-EC"/>
</dbReference>
<evidence type="ECO:0000256" key="2">
    <source>
        <dbReference type="ARBA" id="ARBA00012534"/>
    </source>
</evidence>
<evidence type="ECO:0000256" key="4">
    <source>
        <dbReference type="ARBA" id="ARBA00022679"/>
    </source>
</evidence>
<dbReference type="SUPFAM" id="SSF53335">
    <property type="entry name" value="S-adenosyl-L-methionine-dependent methyltransferases"/>
    <property type="match status" value="1"/>
</dbReference>
<keyword evidence="8" id="KW-1185">Reference proteome</keyword>
<dbReference type="EMBL" id="VWXL01000014">
    <property type="protein sequence ID" value="MVB09770.1"/>
    <property type="molecule type" value="Genomic_DNA"/>
</dbReference>
<dbReference type="InterPro" id="IPR029063">
    <property type="entry name" value="SAM-dependent_MTases_sf"/>
</dbReference>
<dbReference type="SMART" id="SM00138">
    <property type="entry name" value="MeTrc"/>
    <property type="match status" value="1"/>
</dbReference>
<proteinExistence type="predicted"/>
<dbReference type="InterPro" id="IPR022642">
    <property type="entry name" value="CheR_C"/>
</dbReference>
<dbReference type="CDD" id="cd02440">
    <property type="entry name" value="AdoMet_MTases"/>
    <property type="match status" value="1"/>
</dbReference>
<dbReference type="InterPro" id="IPR050903">
    <property type="entry name" value="Bact_Chemotaxis_MeTrfase"/>
</dbReference>
<sequence length="266" mass="31430">MIHLTDREFQELVDFIRGNFGINLSKKRLLIEARLFSVLAEKNISSFTEYFSLIRSNPEELHTMMNRLTTNHTYFMREPRHFEFMKEVILPKLTENRADKCLRIWSAGCSTGEEAYTAIMVMKEWFGPCSGWDYRILATDISTKVLDAARTGVYSADSLRNLPPGWEKRYFRKQEDQVYLLSEEVKKEVIFRSLNLMDAFPFRQPFDLIFCRNVMIYFEQETKNKLIQKFYDSLKPGGYLLIGHSETVQRDTVPFRYIEPSIYQKG</sequence>
<gene>
    <name evidence="7" type="primary">cheR1</name>
    <name evidence="7" type="ORF">CAFE_04350</name>
</gene>
<dbReference type="Gene3D" id="1.10.155.10">
    <property type="entry name" value="Chemotaxis receptor methyltransferase CheR, N-terminal domain"/>
    <property type="match status" value="1"/>
</dbReference>
<evidence type="ECO:0000256" key="1">
    <source>
        <dbReference type="ARBA" id="ARBA00001541"/>
    </source>
</evidence>
<dbReference type="InterPro" id="IPR026024">
    <property type="entry name" value="Chemotaxis_MeTrfase_CheR"/>
</dbReference>
<dbReference type="Proteomes" id="UP000469440">
    <property type="component" value="Unassembled WGS sequence"/>
</dbReference>